<keyword evidence="3" id="KW-1185">Reference proteome</keyword>
<sequence>LRPLTSLNWPYIPDDSTHDDPLKRDDPKPLKLHQYEAIATSPTIRSLLTTNPRLRTLLTTVDGLRGAEREEALQRALGVENKQLRSEGGWQLRNDAPIQQHEMEEDTRAFRMLAEAIETAVRGGKEDILGLDWDDQ</sequence>
<dbReference type="STRING" id="1036808.A0A0C3AX70"/>
<feature type="compositionally biased region" description="Basic and acidic residues" evidence="1">
    <location>
        <begin position="15"/>
        <end position="28"/>
    </location>
</feature>
<reference evidence="2 3" key="1">
    <citation type="submission" date="2014-04" db="EMBL/GenBank/DDBJ databases">
        <authorList>
            <consortium name="DOE Joint Genome Institute"/>
            <person name="Kuo A."/>
            <person name="Kohler A."/>
            <person name="Nagy L.G."/>
            <person name="Floudas D."/>
            <person name="Copeland A."/>
            <person name="Barry K.W."/>
            <person name="Cichocki N."/>
            <person name="Veneault-Fourrey C."/>
            <person name="LaButti K."/>
            <person name="Lindquist E.A."/>
            <person name="Lipzen A."/>
            <person name="Lundell T."/>
            <person name="Morin E."/>
            <person name="Murat C."/>
            <person name="Sun H."/>
            <person name="Tunlid A."/>
            <person name="Henrissat B."/>
            <person name="Grigoriev I.V."/>
            <person name="Hibbett D.S."/>
            <person name="Martin F."/>
            <person name="Nordberg H.P."/>
            <person name="Cantor M.N."/>
            <person name="Hua S.X."/>
        </authorList>
    </citation>
    <scope>NUCLEOTIDE SEQUENCE [LARGE SCALE GENOMIC DNA]</scope>
    <source>
        <strain evidence="2 3">Foug A</strain>
    </source>
</reference>
<gene>
    <name evidence="2" type="ORF">SCLCIDRAFT_103462</name>
</gene>
<dbReference type="Proteomes" id="UP000053989">
    <property type="component" value="Unassembled WGS sequence"/>
</dbReference>
<evidence type="ECO:0000313" key="3">
    <source>
        <dbReference type="Proteomes" id="UP000053989"/>
    </source>
</evidence>
<evidence type="ECO:0000256" key="1">
    <source>
        <dbReference type="SAM" id="MobiDB-lite"/>
    </source>
</evidence>
<feature type="non-terminal residue" evidence="2">
    <location>
        <position position="1"/>
    </location>
</feature>
<feature type="region of interest" description="Disordered" evidence="1">
    <location>
        <begin position="1"/>
        <end position="28"/>
    </location>
</feature>
<reference evidence="3" key="2">
    <citation type="submission" date="2015-01" db="EMBL/GenBank/DDBJ databases">
        <title>Evolutionary Origins and Diversification of the Mycorrhizal Mutualists.</title>
        <authorList>
            <consortium name="DOE Joint Genome Institute"/>
            <consortium name="Mycorrhizal Genomics Consortium"/>
            <person name="Kohler A."/>
            <person name="Kuo A."/>
            <person name="Nagy L.G."/>
            <person name="Floudas D."/>
            <person name="Copeland A."/>
            <person name="Barry K.W."/>
            <person name="Cichocki N."/>
            <person name="Veneault-Fourrey C."/>
            <person name="LaButti K."/>
            <person name="Lindquist E.A."/>
            <person name="Lipzen A."/>
            <person name="Lundell T."/>
            <person name="Morin E."/>
            <person name="Murat C."/>
            <person name="Riley R."/>
            <person name="Ohm R."/>
            <person name="Sun H."/>
            <person name="Tunlid A."/>
            <person name="Henrissat B."/>
            <person name="Grigoriev I.V."/>
            <person name="Hibbett D.S."/>
            <person name="Martin F."/>
        </authorList>
    </citation>
    <scope>NUCLEOTIDE SEQUENCE [LARGE SCALE GENOMIC DNA]</scope>
    <source>
        <strain evidence="3">Foug A</strain>
    </source>
</reference>
<dbReference type="EMBL" id="KN822006">
    <property type="protein sequence ID" value="KIM69582.1"/>
    <property type="molecule type" value="Genomic_DNA"/>
</dbReference>
<dbReference type="InParanoid" id="A0A0C3AX70"/>
<accession>A0A0C3AX70</accession>
<dbReference type="AlphaFoldDB" id="A0A0C3AX70"/>
<protein>
    <submittedName>
        <fullName evidence="2">Uncharacterized protein</fullName>
    </submittedName>
</protein>
<proteinExistence type="predicted"/>
<organism evidence="2 3">
    <name type="scientific">Scleroderma citrinum Foug A</name>
    <dbReference type="NCBI Taxonomy" id="1036808"/>
    <lineage>
        <taxon>Eukaryota</taxon>
        <taxon>Fungi</taxon>
        <taxon>Dikarya</taxon>
        <taxon>Basidiomycota</taxon>
        <taxon>Agaricomycotina</taxon>
        <taxon>Agaricomycetes</taxon>
        <taxon>Agaricomycetidae</taxon>
        <taxon>Boletales</taxon>
        <taxon>Sclerodermatineae</taxon>
        <taxon>Sclerodermataceae</taxon>
        <taxon>Scleroderma</taxon>
    </lineage>
</organism>
<name>A0A0C3AX70_9AGAM</name>
<dbReference type="HOGENOM" id="CLU_105540_0_0_1"/>
<dbReference type="OrthoDB" id="18412at2759"/>
<evidence type="ECO:0000313" key="2">
    <source>
        <dbReference type="EMBL" id="KIM69582.1"/>
    </source>
</evidence>